<dbReference type="EMBL" id="KL367657">
    <property type="protein sequence ID" value="KFD60630.1"/>
    <property type="molecule type" value="Genomic_DNA"/>
</dbReference>
<name>A0A085MTT4_9BILA</name>
<protein>
    <submittedName>
        <fullName evidence="1">Uncharacterized protein</fullName>
    </submittedName>
</protein>
<organism evidence="1">
    <name type="scientific">Trichuris suis</name>
    <name type="common">pig whipworm</name>
    <dbReference type="NCBI Taxonomy" id="68888"/>
    <lineage>
        <taxon>Eukaryota</taxon>
        <taxon>Metazoa</taxon>
        <taxon>Ecdysozoa</taxon>
        <taxon>Nematoda</taxon>
        <taxon>Enoplea</taxon>
        <taxon>Dorylaimia</taxon>
        <taxon>Trichinellida</taxon>
        <taxon>Trichuridae</taxon>
        <taxon>Trichuris</taxon>
    </lineage>
</organism>
<proteinExistence type="predicted"/>
<gene>
    <name evidence="1" type="ORF">M514_27203</name>
</gene>
<evidence type="ECO:0000313" key="1">
    <source>
        <dbReference type="EMBL" id="KFD60630.1"/>
    </source>
</evidence>
<dbReference type="Proteomes" id="UP000030758">
    <property type="component" value="Unassembled WGS sequence"/>
</dbReference>
<accession>A0A085MTT4</accession>
<reference evidence="1" key="1">
    <citation type="journal article" date="2014" name="Nat. Genet.">
        <title>Genome and transcriptome of the porcine whipworm Trichuris suis.</title>
        <authorList>
            <person name="Jex A.R."/>
            <person name="Nejsum P."/>
            <person name="Schwarz E.M."/>
            <person name="Hu L."/>
            <person name="Young N.D."/>
            <person name="Hall R.S."/>
            <person name="Korhonen P.K."/>
            <person name="Liao S."/>
            <person name="Thamsborg S."/>
            <person name="Xia J."/>
            <person name="Xu P."/>
            <person name="Wang S."/>
            <person name="Scheerlinck J.P."/>
            <person name="Hofmann A."/>
            <person name="Sternberg P.W."/>
            <person name="Wang J."/>
            <person name="Gasser R.B."/>
        </authorList>
    </citation>
    <scope>NUCLEOTIDE SEQUENCE [LARGE SCALE GENOMIC DNA]</scope>
    <source>
        <strain evidence="1">DCEP-RM93F</strain>
    </source>
</reference>
<sequence length="89" mass="10019">MILAQGARGPEFSSPLTPVIVLLHISLILKQNHTQMVLRTCEYSTVVLEVQEKKRNIKVLETCAGKAPVDHRAAEKFVEEFTKSLLMRS</sequence>
<dbReference type="AlphaFoldDB" id="A0A085MTT4"/>